<keyword evidence="1" id="KW-0472">Membrane</keyword>
<dbReference type="AlphaFoldDB" id="A0A6C0C989"/>
<sequence length="197" mass="23020">MDSNTISKIILIVAFVMLLYVYYHVWTFDATYVRSSLDDSEYLVQNLDQKEEATYILSLMQQKINTLREHFLEVNDPSYSPYKDYITQFCKRIKGIKLYENAPDGKYTSFTVNKGDEMGLCLRSRKTGLLHDPNLITYVVLHELSHVACPEQDHTELFKKIFVFMIGVAAKLNIYTIQDYQLNPREYCGMILDEKLV</sequence>
<reference evidence="2" key="1">
    <citation type="journal article" date="2020" name="Nature">
        <title>Giant virus diversity and host interactions through global metagenomics.</title>
        <authorList>
            <person name="Schulz F."/>
            <person name="Roux S."/>
            <person name="Paez-Espino D."/>
            <person name="Jungbluth S."/>
            <person name="Walsh D.A."/>
            <person name="Denef V.J."/>
            <person name="McMahon K.D."/>
            <person name="Konstantinidis K.T."/>
            <person name="Eloe-Fadrosh E.A."/>
            <person name="Kyrpides N.C."/>
            <person name="Woyke T."/>
        </authorList>
    </citation>
    <scope>NUCLEOTIDE SEQUENCE</scope>
    <source>
        <strain evidence="2">GVMAG-M-3300020192-26</strain>
    </source>
</reference>
<keyword evidence="1" id="KW-1133">Transmembrane helix</keyword>
<feature type="transmembrane region" description="Helical" evidence="1">
    <location>
        <begin position="6"/>
        <end position="25"/>
    </location>
</feature>
<dbReference type="EMBL" id="MN739353">
    <property type="protein sequence ID" value="QHT00229.1"/>
    <property type="molecule type" value="Genomic_DNA"/>
</dbReference>
<keyword evidence="1" id="KW-0812">Transmembrane</keyword>
<name>A0A6C0C989_9ZZZZ</name>
<evidence type="ECO:0000256" key="1">
    <source>
        <dbReference type="SAM" id="Phobius"/>
    </source>
</evidence>
<proteinExistence type="predicted"/>
<organism evidence="2">
    <name type="scientific">viral metagenome</name>
    <dbReference type="NCBI Taxonomy" id="1070528"/>
    <lineage>
        <taxon>unclassified sequences</taxon>
        <taxon>metagenomes</taxon>
        <taxon>organismal metagenomes</taxon>
    </lineage>
</organism>
<dbReference type="Gene3D" id="3.30.2010.10">
    <property type="entry name" value="Metalloproteases ('zincins'), catalytic domain"/>
    <property type="match status" value="1"/>
</dbReference>
<evidence type="ECO:0008006" key="3">
    <source>
        <dbReference type="Google" id="ProtNLM"/>
    </source>
</evidence>
<evidence type="ECO:0000313" key="2">
    <source>
        <dbReference type="EMBL" id="QHT00229.1"/>
    </source>
</evidence>
<protein>
    <recommendedName>
        <fullName evidence="3">WLM domain-containing protein</fullName>
    </recommendedName>
</protein>
<accession>A0A6C0C989</accession>